<sequence length="92" mass="10202">MVAELSPTNHLPSSFCLPLPSSILQWGRKDVTSRDSWSTETVTLLHLSHSKPCPGTPVSPSFSPNPSITSILYPYHQRLPSRHLGSNQRQIP</sequence>
<accession>A0A2P2KSQ3</accession>
<proteinExistence type="predicted"/>
<dbReference type="EMBL" id="GGEC01028285">
    <property type="protein sequence ID" value="MBX08769.1"/>
    <property type="molecule type" value="Transcribed_RNA"/>
</dbReference>
<organism evidence="1">
    <name type="scientific">Rhizophora mucronata</name>
    <name type="common">Asiatic mangrove</name>
    <dbReference type="NCBI Taxonomy" id="61149"/>
    <lineage>
        <taxon>Eukaryota</taxon>
        <taxon>Viridiplantae</taxon>
        <taxon>Streptophyta</taxon>
        <taxon>Embryophyta</taxon>
        <taxon>Tracheophyta</taxon>
        <taxon>Spermatophyta</taxon>
        <taxon>Magnoliopsida</taxon>
        <taxon>eudicotyledons</taxon>
        <taxon>Gunneridae</taxon>
        <taxon>Pentapetalae</taxon>
        <taxon>rosids</taxon>
        <taxon>fabids</taxon>
        <taxon>Malpighiales</taxon>
        <taxon>Rhizophoraceae</taxon>
        <taxon>Rhizophora</taxon>
    </lineage>
</organism>
<dbReference type="AlphaFoldDB" id="A0A2P2KSQ3"/>
<reference evidence="1" key="1">
    <citation type="submission" date="2018-02" db="EMBL/GenBank/DDBJ databases">
        <title>Rhizophora mucronata_Transcriptome.</title>
        <authorList>
            <person name="Meera S.P."/>
            <person name="Sreeshan A."/>
            <person name="Augustine A."/>
        </authorList>
    </citation>
    <scope>NUCLEOTIDE SEQUENCE</scope>
    <source>
        <tissue evidence="1">Leaf</tissue>
    </source>
</reference>
<name>A0A2P2KSQ3_RHIMU</name>
<protein>
    <submittedName>
        <fullName evidence="1">Uncharacterized protein</fullName>
    </submittedName>
</protein>
<evidence type="ECO:0000313" key="1">
    <source>
        <dbReference type="EMBL" id="MBX08769.1"/>
    </source>
</evidence>